<organism evidence="1">
    <name type="scientific">marine metagenome</name>
    <dbReference type="NCBI Taxonomy" id="408172"/>
    <lineage>
        <taxon>unclassified sequences</taxon>
        <taxon>metagenomes</taxon>
        <taxon>ecological metagenomes</taxon>
    </lineage>
</organism>
<protein>
    <submittedName>
        <fullName evidence="1">Uncharacterized protein</fullName>
    </submittedName>
</protein>
<proteinExistence type="predicted"/>
<gene>
    <name evidence="1" type="ORF">METZ01_LOCUS364036</name>
</gene>
<accession>A0A382SNP6</accession>
<evidence type="ECO:0000313" key="1">
    <source>
        <dbReference type="EMBL" id="SVD11182.1"/>
    </source>
</evidence>
<feature type="non-terminal residue" evidence="1">
    <location>
        <position position="43"/>
    </location>
</feature>
<name>A0A382SNP6_9ZZZZ</name>
<reference evidence="1" key="1">
    <citation type="submission" date="2018-05" db="EMBL/GenBank/DDBJ databases">
        <authorList>
            <person name="Lanie J.A."/>
            <person name="Ng W.-L."/>
            <person name="Kazmierczak K.M."/>
            <person name="Andrzejewski T.M."/>
            <person name="Davidsen T.M."/>
            <person name="Wayne K.J."/>
            <person name="Tettelin H."/>
            <person name="Glass J.I."/>
            <person name="Rusch D."/>
            <person name="Podicherti R."/>
            <person name="Tsui H.-C.T."/>
            <person name="Winkler M.E."/>
        </authorList>
    </citation>
    <scope>NUCLEOTIDE SEQUENCE</scope>
</reference>
<dbReference type="AlphaFoldDB" id="A0A382SNP6"/>
<dbReference type="EMBL" id="UINC01130242">
    <property type="protein sequence ID" value="SVD11182.1"/>
    <property type="molecule type" value="Genomic_DNA"/>
</dbReference>
<sequence length="43" mass="4731">MNHNLNKVKDDAIITKKLQPTRPFVDGESSGLNRASILLPLSV</sequence>